<dbReference type="SUPFAM" id="SSF48264">
    <property type="entry name" value="Cytochrome P450"/>
    <property type="match status" value="1"/>
</dbReference>
<evidence type="ECO:0000256" key="2">
    <source>
        <dbReference type="ARBA" id="ARBA00022723"/>
    </source>
</evidence>
<dbReference type="InterPro" id="IPR017972">
    <property type="entry name" value="Cyt_P450_CS"/>
</dbReference>
<keyword evidence="3 5" id="KW-0408">Iron</keyword>
<dbReference type="GO" id="GO:0016712">
    <property type="term" value="F:oxidoreductase activity, acting on paired donors, with incorporation or reduction of molecular oxygen, reduced flavin or flavoprotein as one donor, and incorporation of one atom of oxygen"/>
    <property type="evidence" value="ECO:0007669"/>
    <property type="project" value="TreeGrafter"/>
</dbReference>
<keyword evidence="4 6" id="KW-0503">Monooxygenase</keyword>
<proteinExistence type="inferred from homology"/>
<evidence type="ECO:0000256" key="5">
    <source>
        <dbReference type="PIRSR" id="PIRSR602401-1"/>
    </source>
</evidence>
<dbReference type="AlphaFoldDB" id="A0AAQ4E4U3"/>
<evidence type="ECO:0008006" key="10">
    <source>
        <dbReference type="Google" id="ProtNLM"/>
    </source>
</evidence>
<name>A0AAQ4E4U3_AMBAM</name>
<evidence type="ECO:0000313" key="8">
    <source>
        <dbReference type="EMBL" id="KAK8769727.1"/>
    </source>
</evidence>
<dbReference type="InterPro" id="IPR001128">
    <property type="entry name" value="Cyt_P450"/>
</dbReference>
<evidence type="ECO:0000313" key="9">
    <source>
        <dbReference type="Proteomes" id="UP001321473"/>
    </source>
</evidence>
<evidence type="ECO:0000256" key="3">
    <source>
        <dbReference type="ARBA" id="ARBA00023004"/>
    </source>
</evidence>
<accession>A0AAQ4E4U3</accession>
<dbReference type="InterPro" id="IPR002401">
    <property type="entry name" value="Cyt_P450_E_grp-I"/>
</dbReference>
<feature type="binding site" description="axial binding residue" evidence="5">
    <location>
        <position position="134"/>
    </location>
    <ligand>
        <name>heme</name>
        <dbReference type="ChEBI" id="CHEBI:30413"/>
    </ligand>
    <ligandPart>
        <name>Fe</name>
        <dbReference type="ChEBI" id="CHEBI:18248"/>
    </ligandPart>
</feature>
<comment type="caution">
    <text evidence="8">The sequence shown here is derived from an EMBL/GenBank/DDBJ whole genome shotgun (WGS) entry which is preliminary data.</text>
</comment>
<dbReference type="GO" id="GO:0020037">
    <property type="term" value="F:heme binding"/>
    <property type="evidence" value="ECO:0007669"/>
    <property type="project" value="InterPro"/>
</dbReference>
<comment type="cofactor">
    <cofactor evidence="5">
        <name>heme</name>
        <dbReference type="ChEBI" id="CHEBI:30413"/>
    </cofactor>
</comment>
<evidence type="ECO:0000256" key="4">
    <source>
        <dbReference type="ARBA" id="ARBA00023033"/>
    </source>
</evidence>
<dbReference type="InterPro" id="IPR050182">
    <property type="entry name" value="Cytochrome_P450_fam2"/>
</dbReference>
<keyword evidence="5 6" id="KW-0349">Heme</keyword>
<dbReference type="Pfam" id="PF00067">
    <property type="entry name" value="p450"/>
    <property type="match status" value="1"/>
</dbReference>
<dbReference type="PANTHER" id="PTHR24300:SF375">
    <property type="entry name" value="CYTOCHROME P450 FAMILY"/>
    <property type="match status" value="1"/>
</dbReference>
<dbReference type="GO" id="GO:0006805">
    <property type="term" value="P:xenobiotic metabolic process"/>
    <property type="evidence" value="ECO:0007669"/>
    <property type="project" value="TreeGrafter"/>
</dbReference>
<feature type="signal peptide" evidence="7">
    <location>
        <begin position="1"/>
        <end position="18"/>
    </location>
</feature>
<evidence type="ECO:0000256" key="6">
    <source>
        <dbReference type="RuleBase" id="RU000461"/>
    </source>
</evidence>
<dbReference type="EMBL" id="JARKHS020022200">
    <property type="protein sequence ID" value="KAK8769727.1"/>
    <property type="molecule type" value="Genomic_DNA"/>
</dbReference>
<evidence type="ECO:0000256" key="1">
    <source>
        <dbReference type="ARBA" id="ARBA00010617"/>
    </source>
</evidence>
<keyword evidence="9" id="KW-1185">Reference proteome</keyword>
<reference evidence="8 9" key="1">
    <citation type="journal article" date="2023" name="Arcadia Sci">
        <title>De novo assembly of a long-read Amblyomma americanum tick genome.</title>
        <authorList>
            <person name="Chou S."/>
            <person name="Poskanzer K.E."/>
            <person name="Rollins M."/>
            <person name="Thuy-Boun P.S."/>
        </authorList>
    </citation>
    <scope>NUCLEOTIDE SEQUENCE [LARGE SCALE GENOMIC DNA]</scope>
    <source>
        <strain evidence="8">F_SG_1</strain>
        <tissue evidence="8">Salivary glands</tissue>
    </source>
</reference>
<dbReference type="PANTHER" id="PTHR24300">
    <property type="entry name" value="CYTOCHROME P450 508A4-RELATED"/>
    <property type="match status" value="1"/>
</dbReference>
<keyword evidence="7" id="KW-0732">Signal</keyword>
<dbReference type="Gene3D" id="1.10.630.10">
    <property type="entry name" value="Cytochrome P450"/>
    <property type="match status" value="1"/>
</dbReference>
<feature type="chain" id="PRO_5042954706" description="Cytochrome" evidence="7">
    <location>
        <begin position="19"/>
        <end position="196"/>
    </location>
</feature>
<keyword evidence="2 5" id="KW-0479">Metal-binding</keyword>
<dbReference type="InterPro" id="IPR036396">
    <property type="entry name" value="Cyt_P450_sf"/>
</dbReference>
<organism evidence="8 9">
    <name type="scientific">Amblyomma americanum</name>
    <name type="common">Lone star tick</name>
    <dbReference type="NCBI Taxonomy" id="6943"/>
    <lineage>
        <taxon>Eukaryota</taxon>
        <taxon>Metazoa</taxon>
        <taxon>Ecdysozoa</taxon>
        <taxon>Arthropoda</taxon>
        <taxon>Chelicerata</taxon>
        <taxon>Arachnida</taxon>
        <taxon>Acari</taxon>
        <taxon>Parasitiformes</taxon>
        <taxon>Ixodida</taxon>
        <taxon>Ixodoidea</taxon>
        <taxon>Ixodidae</taxon>
        <taxon>Amblyomminae</taxon>
        <taxon>Amblyomma</taxon>
    </lineage>
</organism>
<dbReference type="PROSITE" id="PS00086">
    <property type="entry name" value="CYTOCHROME_P450"/>
    <property type="match status" value="1"/>
</dbReference>
<dbReference type="Proteomes" id="UP001321473">
    <property type="component" value="Unassembled WGS sequence"/>
</dbReference>
<dbReference type="GO" id="GO:0005737">
    <property type="term" value="C:cytoplasm"/>
    <property type="evidence" value="ECO:0007669"/>
    <property type="project" value="TreeGrafter"/>
</dbReference>
<protein>
    <recommendedName>
        <fullName evidence="10">Cytochrome</fullName>
    </recommendedName>
</protein>
<dbReference type="GO" id="GO:0005506">
    <property type="term" value="F:iron ion binding"/>
    <property type="evidence" value="ECO:0007669"/>
    <property type="project" value="InterPro"/>
</dbReference>
<evidence type="ECO:0000256" key="7">
    <source>
        <dbReference type="SAM" id="SignalP"/>
    </source>
</evidence>
<gene>
    <name evidence="8" type="ORF">V5799_013809</name>
</gene>
<dbReference type="PRINTS" id="PR00463">
    <property type="entry name" value="EP450I"/>
</dbReference>
<keyword evidence="6" id="KW-0560">Oxidoreductase</keyword>
<sequence length="196" mass="22229">MLMRILLLVAANVETVQKRIQREIDAVVGSERPPTWDDRYATPYTMAVMWEAQRWHTLLPMGLPRWAGQDVAIGKYFVPKGSTIVPNIWAVHNDPKRWSEPEKFDPMRFLNKDGSLALEKLKSVLPFSVGKRSCPGEVFAPLEIYVYVTRMLQKFRIVPQAGSVLDVNIGDDVIMEPGRHMFCCIPREPVSSSTGS</sequence>
<comment type="similarity">
    <text evidence="1 6">Belongs to the cytochrome P450 family.</text>
</comment>
<dbReference type="PRINTS" id="PR00385">
    <property type="entry name" value="P450"/>
</dbReference>
<dbReference type="GO" id="GO:0006082">
    <property type="term" value="P:organic acid metabolic process"/>
    <property type="evidence" value="ECO:0007669"/>
    <property type="project" value="TreeGrafter"/>
</dbReference>